<reference evidence="1 2" key="1">
    <citation type="journal article" date="2018" name="Proc. R. Soc. B">
        <title>A non-coding region near Follistatin controls head colour polymorphism in the Gouldian finch.</title>
        <authorList>
            <person name="Toomey M.B."/>
            <person name="Marques C.I."/>
            <person name="Andrade P."/>
            <person name="Araujo P.M."/>
            <person name="Sabatino S."/>
            <person name="Gazda M.A."/>
            <person name="Afonso S."/>
            <person name="Lopes R.J."/>
            <person name="Corbo J.C."/>
            <person name="Carneiro M."/>
        </authorList>
    </citation>
    <scope>NUCLEOTIDE SEQUENCE [LARGE SCALE GENOMIC DNA]</scope>
    <source>
        <strain evidence="1">Red01</strain>
        <tissue evidence="1">Muscle</tissue>
    </source>
</reference>
<sequence length="111" mass="12521">MEKVLSQLDTCAVHPSCYESMNTVLGGNCHLFKGARGRERCTSLGEGSRWRCEVDLDLTLEVQGRLNHSAIPHTVHAPALTTARIFSGHQIEYASSCLFFMWLHCIMAKWR</sequence>
<evidence type="ECO:0000313" key="2">
    <source>
        <dbReference type="Proteomes" id="UP000276834"/>
    </source>
</evidence>
<gene>
    <name evidence="1" type="ORF">DV515_00012180</name>
</gene>
<protein>
    <submittedName>
        <fullName evidence="1">Uncharacterized protein</fullName>
    </submittedName>
</protein>
<comment type="caution">
    <text evidence="1">The sequence shown here is derived from an EMBL/GenBank/DDBJ whole genome shotgun (WGS) entry which is preliminary data.</text>
</comment>
<name>A0A3L8S461_CHLGU</name>
<evidence type="ECO:0000313" key="1">
    <source>
        <dbReference type="EMBL" id="RLV97028.1"/>
    </source>
</evidence>
<dbReference type="EMBL" id="QUSF01000063">
    <property type="protein sequence ID" value="RLV97028.1"/>
    <property type="molecule type" value="Genomic_DNA"/>
</dbReference>
<keyword evidence="2" id="KW-1185">Reference proteome</keyword>
<organism evidence="1 2">
    <name type="scientific">Chloebia gouldiae</name>
    <name type="common">Gouldian finch</name>
    <name type="synonym">Erythrura gouldiae</name>
    <dbReference type="NCBI Taxonomy" id="44316"/>
    <lineage>
        <taxon>Eukaryota</taxon>
        <taxon>Metazoa</taxon>
        <taxon>Chordata</taxon>
        <taxon>Craniata</taxon>
        <taxon>Vertebrata</taxon>
        <taxon>Euteleostomi</taxon>
        <taxon>Archelosauria</taxon>
        <taxon>Archosauria</taxon>
        <taxon>Dinosauria</taxon>
        <taxon>Saurischia</taxon>
        <taxon>Theropoda</taxon>
        <taxon>Coelurosauria</taxon>
        <taxon>Aves</taxon>
        <taxon>Neognathae</taxon>
        <taxon>Neoaves</taxon>
        <taxon>Telluraves</taxon>
        <taxon>Australaves</taxon>
        <taxon>Passeriformes</taxon>
        <taxon>Passeroidea</taxon>
        <taxon>Passeridae</taxon>
        <taxon>Chloebia</taxon>
    </lineage>
</organism>
<dbReference type="Proteomes" id="UP000276834">
    <property type="component" value="Unassembled WGS sequence"/>
</dbReference>
<dbReference type="AlphaFoldDB" id="A0A3L8S461"/>
<accession>A0A3L8S461</accession>
<proteinExistence type="predicted"/>